<evidence type="ECO:0000256" key="1">
    <source>
        <dbReference type="SAM" id="MobiDB-lite"/>
    </source>
</evidence>
<evidence type="ECO:0000313" key="4">
    <source>
        <dbReference type="Proteomes" id="UP001501725"/>
    </source>
</evidence>
<dbReference type="InterPro" id="IPR047785">
    <property type="entry name" value="tRNA_MNMC2"/>
</dbReference>
<dbReference type="PANTHER" id="PTHR39963">
    <property type="entry name" value="SLL0983 PROTEIN"/>
    <property type="match status" value="1"/>
</dbReference>
<feature type="compositionally biased region" description="Basic and acidic residues" evidence="1">
    <location>
        <begin position="211"/>
        <end position="231"/>
    </location>
</feature>
<dbReference type="Gene3D" id="3.40.50.150">
    <property type="entry name" value="Vaccinia Virus protein VP39"/>
    <property type="match status" value="1"/>
</dbReference>
<dbReference type="SUPFAM" id="SSF53335">
    <property type="entry name" value="S-adenosyl-L-methionine-dependent methyltransferases"/>
    <property type="match status" value="1"/>
</dbReference>
<name>A0ABP8HUH3_9BACT</name>
<dbReference type="InterPro" id="IPR008471">
    <property type="entry name" value="MnmC-like_methylTransf"/>
</dbReference>
<accession>A0ABP8HUH3</accession>
<dbReference type="InterPro" id="IPR029063">
    <property type="entry name" value="SAM-dependent_MTases_sf"/>
</dbReference>
<sequence>MDRRIIATKDGSHTLELPGSSTTYHSRHGAMEESRHVFVHTGLGFAAARFQQTPLRIFEMGFGTGLNALLTAIEAERRKLPVRYTTIEAHPVPAGLATQLNFGEAAGAPELFAALHGTHWGGDVALSPFFTIRKEQAVLEEFRSTQRFHVIYYDAFAPSAQPELWTTERFRQLHDLLLPGGVLTTYCSKSVVRKAMEDAGLLVTKPPGPWGKREMVRAERTREQGTGNKEP</sequence>
<dbReference type="EMBL" id="BAABGY010000020">
    <property type="protein sequence ID" value="GAA4344723.1"/>
    <property type="molecule type" value="Genomic_DNA"/>
</dbReference>
<keyword evidence="4" id="KW-1185">Reference proteome</keyword>
<evidence type="ECO:0000259" key="2">
    <source>
        <dbReference type="Pfam" id="PF05430"/>
    </source>
</evidence>
<dbReference type="Pfam" id="PF05430">
    <property type="entry name" value="Methyltransf_30"/>
    <property type="match status" value="1"/>
</dbReference>
<reference evidence="4" key="1">
    <citation type="journal article" date="2019" name="Int. J. Syst. Evol. Microbiol.">
        <title>The Global Catalogue of Microorganisms (GCM) 10K type strain sequencing project: providing services to taxonomists for standard genome sequencing and annotation.</title>
        <authorList>
            <consortium name="The Broad Institute Genomics Platform"/>
            <consortium name="The Broad Institute Genome Sequencing Center for Infectious Disease"/>
            <person name="Wu L."/>
            <person name="Ma J."/>
        </authorList>
    </citation>
    <scope>NUCLEOTIDE SEQUENCE [LARGE SCALE GENOMIC DNA]</scope>
    <source>
        <strain evidence="4">JCM 17919</strain>
    </source>
</reference>
<comment type="caution">
    <text evidence="3">The sequence shown here is derived from an EMBL/GenBank/DDBJ whole genome shotgun (WGS) entry which is preliminary data.</text>
</comment>
<proteinExistence type="predicted"/>
<gene>
    <name evidence="3" type="primary">mnmD</name>
    <name evidence="3" type="ORF">GCM10023184_46290</name>
</gene>
<protein>
    <submittedName>
        <fullName evidence="3">tRNA (5-methylaminomethyl-2-thiouridine)(34)-methyltransferase MnmD</fullName>
    </submittedName>
</protein>
<dbReference type="RefSeq" id="WP_345258421.1">
    <property type="nucleotide sequence ID" value="NZ_BAABGY010000020.1"/>
</dbReference>
<feature type="domain" description="MnmC-like methyltransferase" evidence="2">
    <location>
        <begin position="139"/>
        <end position="219"/>
    </location>
</feature>
<organism evidence="3 4">
    <name type="scientific">Flaviaesturariibacter amylovorans</name>
    <dbReference type="NCBI Taxonomy" id="1084520"/>
    <lineage>
        <taxon>Bacteria</taxon>
        <taxon>Pseudomonadati</taxon>
        <taxon>Bacteroidota</taxon>
        <taxon>Chitinophagia</taxon>
        <taxon>Chitinophagales</taxon>
        <taxon>Chitinophagaceae</taxon>
        <taxon>Flaviaestuariibacter</taxon>
    </lineage>
</organism>
<dbReference type="NCBIfam" id="NF033855">
    <property type="entry name" value="tRNA_MNMC2"/>
    <property type="match status" value="1"/>
</dbReference>
<feature type="region of interest" description="Disordered" evidence="1">
    <location>
        <begin position="208"/>
        <end position="231"/>
    </location>
</feature>
<dbReference type="Proteomes" id="UP001501725">
    <property type="component" value="Unassembled WGS sequence"/>
</dbReference>
<dbReference type="PANTHER" id="PTHR39963:SF1">
    <property type="entry name" value="MNMC-LIKE METHYLTRANSFERASE DOMAIN-CONTAINING PROTEIN"/>
    <property type="match status" value="1"/>
</dbReference>
<evidence type="ECO:0000313" key="3">
    <source>
        <dbReference type="EMBL" id="GAA4344723.1"/>
    </source>
</evidence>